<keyword evidence="1" id="KW-0472">Membrane</keyword>
<organism evidence="2 3">
    <name type="scientific">Armillaria ostoyae</name>
    <name type="common">Armillaria root rot fungus</name>
    <dbReference type="NCBI Taxonomy" id="47428"/>
    <lineage>
        <taxon>Eukaryota</taxon>
        <taxon>Fungi</taxon>
        <taxon>Dikarya</taxon>
        <taxon>Basidiomycota</taxon>
        <taxon>Agaricomycotina</taxon>
        <taxon>Agaricomycetes</taxon>
        <taxon>Agaricomycetidae</taxon>
        <taxon>Agaricales</taxon>
        <taxon>Marasmiineae</taxon>
        <taxon>Physalacriaceae</taxon>
        <taxon>Armillaria</taxon>
    </lineage>
</organism>
<reference evidence="3" key="1">
    <citation type="journal article" date="2017" name="Nat. Ecol. Evol.">
        <title>Genome expansion and lineage-specific genetic innovations in the forest pathogenic fungi Armillaria.</title>
        <authorList>
            <person name="Sipos G."/>
            <person name="Prasanna A.N."/>
            <person name="Walter M.C."/>
            <person name="O'Connor E."/>
            <person name="Balint B."/>
            <person name="Krizsan K."/>
            <person name="Kiss B."/>
            <person name="Hess J."/>
            <person name="Varga T."/>
            <person name="Slot J."/>
            <person name="Riley R."/>
            <person name="Boka B."/>
            <person name="Rigling D."/>
            <person name="Barry K."/>
            <person name="Lee J."/>
            <person name="Mihaltcheva S."/>
            <person name="LaButti K."/>
            <person name="Lipzen A."/>
            <person name="Waldron R."/>
            <person name="Moloney N.M."/>
            <person name="Sperisen C."/>
            <person name="Kredics L."/>
            <person name="Vagvoelgyi C."/>
            <person name="Patrignani A."/>
            <person name="Fitzpatrick D."/>
            <person name="Nagy I."/>
            <person name="Doyle S."/>
            <person name="Anderson J.B."/>
            <person name="Grigoriev I.V."/>
            <person name="Gueldener U."/>
            <person name="Muensterkoetter M."/>
            <person name="Nagy L.G."/>
        </authorList>
    </citation>
    <scope>NUCLEOTIDE SEQUENCE [LARGE SCALE GENOMIC DNA]</scope>
    <source>
        <strain evidence="3">C18/9</strain>
    </source>
</reference>
<sequence length="119" mass="13547">MVSNNRDVEQRRAPIFLKIFIDIILPDSLKIFVINASMAKTARLAVGSLDMGQVCRFWYILVLLISVPGLLAHQILIPCKLPPAPSFYFFIEEHSIRRRKILGLISLIDRRLTDDVPSS</sequence>
<feature type="transmembrane region" description="Helical" evidence="1">
    <location>
        <begin position="57"/>
        <end position="77"/>
    </location>
</feature>
<accession>A0A284RHA7</accession>
<dbReference type="EMBL" id="FUEG01000009">
    <property type="protein sequence ID" value="SJL08138.1"/>
    <property type="molecule type" value="Genomic_DNA"/>
</dbReference>
<name>A0A284RHA7_ARMOS</name>
<evidence type="ECO:0000313" key="3">
    <source>
        <dbReference type="Proteomes" id="UP000219338"/>
    </source>
</evidence>
<feature type="transmembrane region" description="Helical" evidence="1">
    <location>
        <begin position="15"/>
        <end position="36"/>
    </location>
</feature>
<proteinExistence type="predicted"/>
<dbReference type="Proteomes" id="UP000219338">
    <property type="component" value="Unassembled WGS sequence"/>
</dbReference>
<evidence type="ECO:0000256" key="1">
    <source>
        <dbReference type="SAM" id="Phobius"/>
    </source>
</evidence>
<dbReference type="AlphaFoldDB" id="A0A284RHA7"/>
<keyword evidence="1" id="KW-1133">Transmembrane helix</keyword>
<keyword evidence="3" id="KW-1185">Reference proteome</keyword>
<keyword evidence="1" id="KW-0812">Transmembrane</keyword>
<gene>
    <name evidence="2" type="ORF">ARMOST_11501</name>
</gene>
<evidence type="ECO:0000313" key="2">
    <source>
        <dbReference type="EMBL" id="SJL08138.1"/>
    </source>
</evidence>
<protein>
    <submittedName>
        <fullName evidence="2">Uncharacterized protein</fullName>
    </submittedName>
</protein>
<dbReference type="OrthoDB" id="10627014at2759"/>